<accession>A0ABY4HK41</accession>
<evidence type="ECO:0000313" key="2">
    <source>
        <dbReference type="Proteomes" id="UP000830454"/>
    </source>
</evidence>
<organism evidence="1 2">
    <name type="scientific">Flavobacterium sediminilitoris</name>
    <dbReference type="NCBI Taxonomy" id="2024526"/>
    <lineage>
        <taxon>Bacteria</taxon>
        <taxon>Pseudomonadati</taxon>
        <taxon>Bacteroidota</taxon>
        <taxon>Flavobacteriia</taxon>
        <taxon>Flavobacteriales</taxon>
        <taxon>Flavobacteriaceae</taxon>
        <taxon>Flavobacterium</taxon>
    </lineage>
</organism>
<sequence>MKAKKAQKKALTPTMIMKSEKSKNYCYRLSNGDYLEFKNKDFPIVENNGQLSIF</sequence>
<reference evidence="1" key="2">
    <citation type="submission" date="2022-04" db="EMBL/GenBank/DDBJ databases">
        <title>Complete Genome Sequence of Flavobacterium sediminilitoris YSM-43, Isolated from a Tidal Sediment.</title>
        <authorList>
            <person name="Lee P.A."/>
        </authorList>
    </citation>
    <scope>NUCLEOTIDE SEQUENCE</scope>
    <source>
        <strain evidence="1">YSM-43</strain>
    </source>
</reference>
<reference evidence="1" key="1">
    <citation type="submission" date="2021-12" db="EMBL/GenBank/DDBJ databases">
        <authorList>
            <person name="Cha I.-T."/>
            <person name="Lee K.-E."/>
            <person name="Park S.-J."/>
        </authorList>
    </citation>
    <scope>NUCLEOTIDE SEQUENCE</scope>
    <source>
        <strain evidence="1">YSM-43</strain>
    </source>
</reference>
<proteinExistence type="predicted"/>
<protein>
    <submittedName>
        <fullName evidence="1">Uncharacterized protein</fullName>
    </submittedName>
</protein>
<dbReference type="EMBL" id="CP090145">
    <property type="protein sequence ID" value="UOX33225.1"/>
    <property type="molecule type" value="Genomic_DNA"/>
</dbReference>
<dbReference type="Proteomes" id="UP000830454">
    <property type="component" value="Chromosome"/>
</dbReference>
<dbReference type="RefSeq" id="WP_246915907.1">
    <property type="nucleotide sequence ID" value="NZ_CP090145.1"/>
</dbReference>
<evidence type="ECO:0000313" key="1">
    <source>
        <dbReference type="EMBL" id="UOX33225.1"/>
    </source>
</evidence>
<gene>
    <name evidence="1" type="ORF">LXD69_14405</name>
</gene>
<name>A0ABY4HK41_9FLAO</name>
<keyword evidence="2" id="KW-1185">Reference proteome</keyword>